<dbReference type="EMBL" id="KB822722">
    <property type="protein sequence ID" value="ETN38402.1"/>
    <property type="molecule type" value="Genomic_DNA"/>
</dbReference>
<dbReference type="GO" id="GO:0004140">
    <property type="term" value="F:dephospho-CoA kinase activity"/>
    <property type="evidence" value="ECO:0007669"/>
    <property type="project" value="TreeGrafter"/>
</dbReference>
<dbReference type="HOGENOM" id="CLU_035272_3_1_1"/>
<keyword evidence="3" id="KW-1185">Reference proteome</keyword>
<reference evidence="2 3" key="1">
    <citation type="submission" date="2013-03" db="EMBL/GenBank/DDBJ databases">
        <title>The Genome Sequence of Phialophora europaea CBS 101466.</title>
        <authorList>
            <consortium name="The Broad Institute Genomics Platform"/>
            <person name="Cuomo C."/>
            <person name="de Hoog S."/>
            <person name="Gorbushina A."/>
            <person name="Walker B."/>
            <person name="Young S.K."/>
            <person name="Zeng Q."/>
            <person name="Gargeya S."/>
            <person name="Fitzgerald M."/>
            <person name="Haas B."/>
            <person name="Abouelleil A."/>
            <person name="Allen A.W."/>
            <person name="Alvarado L."/>
            <person name="Arachchi H.M."/>
            <person name="Berlin A.M."/>
            <person name="Chapman S.B."/>
            <person name="Gainer-Dewar J."/>
            <person name="Goldberg J."/>
            <person name="Griggs A."/>
            <person name="Gujja S."/>
            <person name="Hansen M."/>
            <person name="Howarth C."/>
            <person name="Imamovic A."/>
            <person name="Ireland A."/>
            <person name="Larimer J."/>
            <person name="McCowan C."/>
            <person name="Murphy C."/>
            <person name="Pearson M."/>
            <person name="Poon T.W."/>
            <person name="Priest M."/>
            <person name="Roberts A."/>
            <person name="Saif S."/>
            <person name="Shea T."/>
            <person name="Sisk P."/>
            <person name="Sykes S."/>
            <person name="Wortman J."/>
            <person name="Nusbaum C."/>
            <person name="Birren B."/>
        </authorList>
    </citation>
    <scope>NUCLEOTIDE SEQUENCE [LARGE SCALE GENOMIC DNA]</scope>
    <source>
        <strain evidence="2 3">CBS 101466</strain>
    </source>
</reference>
<dbReference type="PANTHER" id="PTHR10695">
    <property type="entry name" value="DEPHOSPHO-COA KINASE-RELATED"/>
    <property type="match status" value="1"/>
</dbReference>
<evidence type="ECO:0000313" key="2">
    <source>
        <dbReference type="EMBL" id="ETN38402.1"/>
    </source>
</evidence>
<dbReference type="PANTHER" id="PTHR10695:SF46">
    <property type="entry name" value="BIFUNCTIONAL COENZYME A SYNTHASE-RELATED"/>
    <property type="match status" value="1"/>
</dbReference>
<dbReference type="eggNOG" id="KOG3351">
    <property type="taxonomic scope" value="Eukaryota"/>
</dbReference>
<protein>
    <recommendedName>
        <fullName evidence="4">Cytidyltransferase-like domain-containing protein</fullName>
    </recommendedName>
</protein>
<evidence type="ECO:0000256" key="1">
    <source>
        <dbReference type="SAM" id="MobiDB-lite"/>
    </source>
</evidence>
<dbReference type="InParanoid" id="W2RPM2"/>
<dbReference type="InterPro" id="IPR014729">
    <property type="entry name" value="Rossmann-like_a/b/a_fold"/>
</dbReference>
<proteinExistence type="predicted"/>
<dbReference type="Gene3D" id="3.40.50.620">
    <property type="entry name" value="HUPs"/>
    <property type="match status" value="1"/>
</dbReference>
<dbReference type="Proteomes" id="UP000030752">
    <property type="component" value="Unassembled WGS sequence"/>
</dbReference>
<dbReference type="VEuPathDB" id="FungiDB:HMPREF1541_06437"/>
<dbReference type="OrthoDB" id="330671at2759"/>
<dbReference type="RefSeq" id="XP_008718991.1">
    <property type="nucleotide sequence ID" value="XM_008720769.1"/>
</dbReference>
<accession>W2RPM2</accession>
<dbReference type="STRING" id="1220924.W2RPM2"/>
<evidence type="ECO:0008006" key="4">
    <source>
        <dbReference type="Google" id="ProtNLM"/>
    </source>
</evidence>
<evidence type="ECO:0000313" key="3">
    <source>
        <dbReference type="Proteomes" id="UP000030752"/>
    </source>
</evidence>
<gene>
    <name evidence="2" type="ORF">HMPREF1541_06437</name>
</gene>
<dbReference type="GO" id="GO:0015937">
    <property type="term" value="P:coenzyme A biosynthetic process"/>
    <property type="evidence" value="ECO:0007669"/>
    <property type="project" value="TreeGrafter"/>
</dbReference>
<dbReference type="GeneID" id="19973776"/>
<feature type="region of interest" description="Disordered" evidence="1">
    <location>
        <begin position="385"/>
        <end position="404"/>
    </location>
</feature>
<name>W2RPM2_CYPE1</name>
<dbReference type="AlphaFoldDB" id="W2RPM2"/>
<dbReference type="SUPFAM" id="SSF52374">
    <property type="entry name" value="Nucleotidylyl transferase"/>
    <property type="match status" value="1"/>
</dbReference>
<sequence length="425" mass="45115">MAPIDTAPRALFLLPALSLPLSRPSLRTAYKGTFEALLAKLKSKLSKDSIYRLDIAVALSTSYPSTVSTSRTALFPDLQTLIQETYTLVCLTAVSADIDLDIPGGIDVRIILIDPASATEQAHISGPLITFPTLLSAPPPSLIFSTESESGITLDKAFITAYQSIHRSTPSISRLPCGPSLTTSIPTSPLLASTFQSITTAPTPPSQVHHSVAVGGTFDHLHIGHKLLLTATLLLASPTPPSQHRTITVGITGDSLLTKKSHAAVLESWSTRQQRCAAFIDAILAFHNDTASLRSTSEQDELGPNGKVVRVTYTPPTGASGRPADSAITINYTRIEDPYGPTITDESISALVVSAETRAGGAAVNEKRREKGWRELEVFEVGVLDASPGEGDDEADGEDVRKGFAGKISSTEIRKRLAGQAENGT</sequence>
<organism evidence="2 3">
    <name type="scientific">Cyphellophora europaea (strain CBS 101466)</name>
    <name type="common">Phialophora europaea</name>
    <dbReference type="NCBI Taxonomy" id="1220924"/>
    <lineage>
        <taxon>Eukaryota</taxon>
        <taxon>Fungi</taxon>
        <taxon>Dikarya</taxon>
        <taxon>Ascomycota</taxon>
        <taxon>Pezizomycotina</taxon>
        <taxon>Eurotiomycetes</taxon>
        <taxon>Chaetothyriomycetidae</taxon>
        <taxon>Chaetothyriales</taxon>
        <taxon>Cyphellophoraceae</taxon>
        <taxon>Cyphellophora</taxon>
    </lineage>
</organism>